<dbReference type="AlphaFoldDB" id="A0A5H2Y8F2"/>
<dbReference type="Gene3D" id="3.80.10.10">
    <property type="entry name" value="Ribonuclease Inhibitor"/>
    <property type="match status" value="2"/>
</dbReference>
<protein>
    <submittedName>
        <fullName evidence="2">NB-ARC domain-containing disease resistance protein</fullName>
    </submittedName>
</protein>
<dbReference type="InterPro" id="IPR032675">
    <property type="entry name" value="LRR_dom_sf"/>
</dbReference>
<proteinExistence type="predicted"/>
<dbReference type="PANTHER" id="PTHR47186">
    <property type="entry name" value="LEUCINE-RICH REPEAT-CONTAINING PROTEIN 57"/>
    <property type="match status" value="1"/>
</dbReference>
<dbReference type="EMBL" id="AP020980">
    <property type="protein sequence ID" value="BBN68920.1"/>
    <property type="molecule type" value="Genomic_DNA"/>
</dbReference>
<sequence length="336" mass="38442">MSDIKFESNPSKNSRRRLKLPDTICGLYNLSTLRLVCCSNLTKLPENMGNLINLKHLYVDGCGLLKSFPKVIGRLTSLQTLDVCSCGGDKDEEFQIGDLRNLNLEGRQTNSAEILNALRPHPDLESLRIWSYNGTMWPNWIQSLHNLRFLTVRWGTPCELWPLGKLECLERLVLYSMEGVKKVGVEFLGLEDQTSFRIRSPQILFPKLKQLHFYNMSNWEEWEGVEEWTKEDSEITIMPCLSELRIGGCELLKALPDFIFKTPLQTLASSDVGDLQSITKKAMESGLRFLLTSAFTPEDFSNEYERCFDLPNLVNLPKLIYTRDPIEAIRVIMGAL</sequence>
<dbReference type="InterPro" id="IPR056789">
    <property type="entry name" value="LRR_R13L1-DRL21"/>
</dbReference>
<organism evidence="2">
    <name type="scientific">Prunus dulcis</name>
    <name type="common">Almond</name>
    <name type="synonym">Amygdalus dulcis</name>
    <dbReference type="NCBI Taxonomy" id="3755"/>
    <lineage>
        <taxon>Eukaryota</taxon>
        <taxon>Viridiplantae</taxon>
        <taxon>Streptophyta</taxon>
        <taxon>Embryophyta</taxon>
        <taxon>Tracheophyta</taxon>
        <taxon>Spermatophyta</taxon>
        <taxon>Magnoliopsida</taxon>
        <taxon>eudicotyledons</taxon>
        <taxon>Gunneridae</taxon>
        <taxon>Pentapetalae</taxon>
        <taxon>rosids</taxon>
        <taxon>fabids</taxon>
        <taxon>Rosales</taxon>
        <taxon>Rosaceae</taxon>
        <taxon>Amygdaloideae</taxon>
        <taxon>Amygdaleae</taxon>
        <taxon>Prunus</taxon>
    </lineage>
</organism>
<dbReference type="PANTHER" id="PTHR47186:SF30">
    <property type="entry name" value="EF-HAND DOMAIN-CONTAINING PROTEIN"/>
    <property type="match status" value="1"/>
</dbReference>
<feature type="domain" description="R13L1/DRL21-like LRR repeat region" evidence="1">
    <location>
        <begin position="106"/>
        <end position="177"/>
    </location>
</feature>
<dbReference type="SUPFAM" id="SSF52058">
    <property type="entry name" value="L domain-like"/>
    <property type="match status" value="1"/>
</dbReference>
<evidence type="ECO:0000259" key="1">
    <source>
        <dbReference type="Pfam" id="PF25019"/>
    </source>
</evidence>
<reference evidence="2" key="1">
    <citation type="journal article" date="2019" name="Science">
        <title>Mutation of a bHLH transcription factor allowed almond domestication.</title>
        <authorList>
            <person name="Sanchez-Perez R."/>
            <person name="Pavan S."/>
            <person name="Mazzeo R."/>
            <person name="Moldovan C."/>
            <person name="Aiese Cigliano R."/>
            <person name="Del Cueto J."/>
            <person name="Ricciardi F."/>
            <person name="Lotti C."/>
            <person name="Ricciardi L."/>
            <person name="Dicenta F."/>
            <person name="Lopez-Marques R.L."/>
            <person name="Lindberg Moller B."/>
        </authorList>
    </citation>
    <scope>NUCLEOTIDE SEQUENCE</scope>
</reference>
<gene>
    <name evidence="2" type="ORF">Prudu_643S000100</name>
</gene>
<accession>A0A5H2Y8F2</accession>
<dbReference type="Pfam" id="PF25019">
    <property type="entry name" value="LRR_R13L1-DRL21"/>
    <property type="match status" value="1"/>
</dbReference>
<name>A0A5H2Y8F2_PRUDU</name>
<evidence type="ECO:0000313" key="2">
    <source>
        <dbReference type="EMBL" id="BBN68920.1"/>
    </source>
</evidence>